<sequence>MGRKFANSIASYLDINASLLSSALLEVGITWYQLKLMKKSGMTIREAAEKLLPAITSGIDVIERKFGQQGLIVDARKKLNDFEVLISKGEMRENTQNRYVLRFYVEDDFQRIRGKPVLTQLGDDIFGDDLQALTLFATPPFDFKGKRICQIREIESNQIVFSTPNE</sequence>
<evidence type="ECO:0000313" key="1">
    <source>
        <dbReference type="EMBL" id="KZD00030.1"/>
    </source>
</evidence>
<dbReference type="EMBL" id="LPXL01000043">
    <property type="protein sequence ID" value="KZD00030.1"/>
    <property type="molecule type" value="Genomic_DNA"/>
</dbReference>
<evidence type="ECO:0000313" key="2">
    <source>
        <dbReference type="Proteomes" id="UP000076167"/>
    </source>
</evidence>
<proteinExistence type="predicted"/>
<comment type="caution">
    <text evidence="1">The sequence shown here is derived from an EMBL/GenBank/DDBJ whole genome shotgun (WGS) entry which is preliminary data.</text>
</comment>
<dbReference type="Proteomes" id="UP000076167">
    <property type="component" value="Unassembled WGS sequence"/>
</dbReference>
<name>A0ABR5Y018_9PROT</name>
<reference evidence="1 2" key="1">
    <citation type="submission" date="2015-12" db="EMBL/GenBank/DDBJ databases">
        <title>Genome sequence of Thalassospira xiamenensis MCCC 1A03005.</title>
        <authorList>
            <person name="Lu L."/>
            <person name="Lai Q."/>
            <person name="Shao Z."/>
            <person name="Qian P."/>
        </authorList>
    </citation>
    <scope>NUCLEOTIDE SEQUENCE [LARGE SCALE GENOMIC DNA]</scope>
    <source>
        <strain evidence="1 2">MCCC 1A03005</strain>
    </source>
</reference>
<keyword evidence="2" id="KW-1185">Reference proteome</keyword>
<accession>A0ABR5Y018</accession>
<organism evidence="1 2">
    <name type="scientific">Thalassospira xiamenensis</name>
    <dbReference type="NCBI Taxonomy" id="220697"/>
    <lineage>
        <taxon>Bacteria</taxon>
        <taxon>Pseudomonadati</taxon>
        <taxon>Pseudomonadota</taxon>
        <taxon>Alphaproteobacteria</taxon>
        <taxon>Rhodospirillales</taxon>
        <taxon>Thalassospiraceae</taxon>
        <taxon>Thalassospira</taxon>
    </lineage>
</organism>
<gene>
    <name evidence="1" type="ORF">AUP40_21715</name>
</gene>
<protein>
    <submittedName>
        <fullName evidence="1">Uncharacterized protein</fullName>
    </submittedName>
</protein>